<evidence type="ECO:0000313" key="1">
    <source>
        <dbReference type="EMBL" id="KHG11178.1"/>
    </source>
</evidence>
<sequence>MCYGYLSAYVSSIV</sequence>
<name>A0A0B0N9G2_GOSAR</name>
<dbReference type="EMBL" id="KN395382">
    <property type="protein sequence ID" value="KHG11178.1"/>
    <property type="molecule type" value="Genomic_DNA"/>
</dbReference>
<organism evidence="1 2">
    <name type="scientific">Gossypium arboreum</name>
    <name type="common">Tree cotton</name>
    <name type="synonym">Gossypium nanking</name>
    <dbReference type="NCBI Taxonomy" id="29729"/>
    <lineage>
        <taxon>Eukaryota</taxon>
        <taxon>Viridiplantae</taxon>
        <taxon>Streptophyta</taxon>
        <taxon>Embryophyta</taxon>
        <taxon>Tracheophyta</taxon>
        <taxon>Spermatophyta</taxon>
        <taxon>Magnoliopsida</taxon>
        <taxon>eudicotyledons</taxon>
        <taxon>Gunneridae</taxon>
        <taxon>Pentapetalae</taxon>
        <taxon>rosids</taxon>
        <taxon>malvids</taxon>
        <taxon>Malvales</taxon>
        <taxon>Malvaceae</taxon>
        <taxon>Malvoideae</taxon>
        <taxon>Gossypium</taxon>
    </lineage>
</organism>
<proteinExistence type="predicted"/>
<gene>
    <name evidence="1" type="ORF">F383_12424</name>
</gene>
<accession>A0A0B0N9G2</accession>
<dbReference type="Proteomes" id="UP000032142">
    <property type="component" value="Unassembled WGS sequence"/>
</dbReference>
<keyword evidence="2" id="KW-1185">Reference proteome</keyword>
<reference evidence="2" key="1">
    <citation type="submission" date="2014-09" db="EMBL/GenBank/DDBJ databases">
        <authorList>
            <person name="Mudge J."/>
            <person name="Ramaraj T."/>
            <person name="Lindquist I.E."/>
            <person name="Bharti A.K."/>
            <person name="Sundararajan A."/>
            <person name="Cameron C.T."/>
            <person name="Woodward J.E."/>
            <person name="May G.D."/>
            <person name="Brubaker C."/>
            <person name="Broadhvest J."/>
            <person name="Wilkins T.A."/>
        </authorList>
    </citation>
    <scope>NUCLEOTIDE SEQUENCE</scope>
    <source>
        <strain evidence="2">cv. AKA8401</strain>
    </source>
</reference>
<evidence type="ECO:0000313" key="2">
    <source>
        <dbReference type="Proteomes" id="UP000032142"/>
    </source>
</evidence>
<protein>
    <submittedName>
        <fullName evidence="1">Uncharacterized protein</fullName>
    </submittedName>
</protein>